<gene>
    <name evidence="15" type="ORF">DCAR_028931</name>
    <name evidence="16" type="ORF">DCAR_0830356</name>
</gene>
<dbReference type="InterPro" id="IPR011009">
    <property type="entry name" value="Kinase-like_dom_sf"/>
</dbReference>
<evidence type="ECO:0000256" key="11">
    <source>
        <dbReference type="PROSITE-ProRule" id="PRU10141"/>
    </source>
</evidence>
<dbReference type="PANTHER" id="PTHR48010:SF64">
    <property type="entry name" value="PROTEIN KINASE DOMAIN-CONTAINING PROTEIN"/>
    <property type="match status" value="1"/>
</dbReference>
<dbReference type="InterPro" id="IPR001611">
    <property type="entry name" value="Leu-rich_rpt"/>
</dbReference>
<dbReference type="Gene3D" id="3.30.200.20">
    <property type="entry name" value="Phosphorylase Kinase, domain 1"/>
    <property type="match status" value="1"/>
</dbReference>
<feature type="signal peptide" evidence="13">
    <location>
        <begin position="1"/>
        <end position="23"/>
    </location>
</feature>
<feature type="domain" description="Protein kinase" evidence="14">
    <location>
        <begin position="353"/>
        <end position="641"/>
    </location>
</feature>
<evidence type="ECO:0000256" key="5">
    <source>
        <dbReference type="ARBA" id="ARBA00022729"/>
    </source>
</evidence>
<evidence type="ECO:0000256" key="12">
    <source>
        <dbReference type="SAM" id="Phobius"/>
    </source>
</evidence>
<evidence type="ECO:0000256" key="3">
    <source>
        <dbReference type="ARBA" id="ARBA00022614"/>
    </source>
</evidence>
<evidence type="ECO:0000256" key="4">
    <source>
        <dbReference type="ARBA" id="ARBA00022692"/>
    </source>
</evidence>
<evidence type="ECO:0000313" key="17">
    <source>
        <dbReference type="Proteomes" id="UP000077755"/>
    </source>
</evidence>
<dbReference type="SUPFAM" id="SSF56112">
    <property type="entry name" value="Protein kinase-like (PK-like)"/>
    <property type="match status" value="1"/>
</dbReference>
<evidence type="ECO:0000313" key="16">
    <source>
        <dbReference type="EMBL" id="WOH10880.1"/>
    </source>
</evidence>
<dbReference type="EMBL" id="LNRQ01000008">
    <property type="protein sequence ID" value="KZM83647.1"/>
    <property type="molecule type" value="Genomic_DNA"/>
</dbReference>
<dbReference type="GO" id="GO:0005524">
    <property type="term" value="F:ATP binding"/>
    <property type="evidence" value="ECO:0007669"/>
    <property type="project" value="UniProtKB-UniRule"/>
</dbReference>
<evidence type="ECO:0000256" key="2">
    <source>
        <dbReference type="ARBA" id="ARBA00022553"/>
    </source>
</evidence>
<dbReference type="GO" id="GO:0004672">
    <property type="term" value="F:protein kinase activity"/>
    <property type="evidence" value="ECO:0007669"/>
    <property type="project" value="InterPro"/>
</dbReference>
<comment type="subcellular location">
    <subcellularLocation>
        <location evidence="1">Membrane</location>
    </subcellularLocation>
</comment>
<evidence type="ECO:0000259" key="14">
    <source>
        <dbReference type="PROSITE" id="PS50011"/>
    </source>
</evidence>
<evidence type="ECO:0000256" key="10">
    <source>
        <dbReference type="ARBA" id="ARBA00023136"/>
    </source>
</evidence>
<dbReference type="InterPro" id="IPR050994">
    <property type="entry name" value="At_inactive_RLKs"/>
</dbReference>
<feature type="chain" id="PRO_5008044642" description="Protein kinase domain-containing protein" evidence="13">
    <location>
        <begin position="24"/>
        <end position="641"/>
    </location>
</feature>
<reference evidence="15" key="1">
    <citation type="journal article" date="2016" name="Nat. Genet.">
        <title>A high-quality carrot genome assembly provides new insights into carotenoid accumulation and asterid genome evolution.</title>
        <authorList>
            <person name="Iorizzo M."/>
            <person name="Ellison S."/>
            <person name="Senalik D."/>
            <person name="Zeng P."/>
            <person name="Satapoomin P."/>
            <person name="Huang J."/>
            <person name="Bowman M."/>
            <person name="Iovene M."/>
            <person name="Sanseverino W."/>
            <person name="Cavagnaro P."/>
            <person name="Yildiz M."/>
            <person name="Macko-Podgorni A."/>
            <person name="Moranska E."/>
            <person name="Grzebelus E."/>
            <person name="Grzebelus D."/>
            <person name="Ashrafi H."/>
            <person name="Zheng Z."/>
            <person name="Cheng S."/>
            <person name="Spooner D."/>
            <person name="Van Deynze A."/>
            <person name="Simon P."/>
        </authorList>
    </citation>
    <scope>NUCLEOTIDE SEQUENCE [LARGE SCALE GENOMIC DNA]</scope>
    <source>
        <tissue evidence="15">Leaf</tissue>
    </source>
</reference>
<dbReference type="SUPFAM" id="SSF52058">
    <property type="entry name" value="L domain-like"/>
    <property type="match status" value="1"/>
</dbReference>
<dbReference type="EMBL" id="CP093350">
    <property type="protein sequence ID" value="WOH10880.1"/>
    <property type="molecule type" value="Genomic_DNA"/>
</dbReference>
<keyword evidence="17" id="KW-1185">Reference proteome</keyword>
<keyword evidence="7 11" id="KW-0547">Nucleotide-binding</keyword>
<accession>A0A175YJW1</accession>
<keyword evidence="2" id="KW-0597">Phosphoprotein</keyword>
<dbReference type="InterPro" id="IPR032675">
    <property type="entry name" value="LRR_dom_sf"/>
</dbReference>
<dbReference type="Gene3D" id="1.10.510.10">
    <property type="entry name" value="Transferase(Phosphotransferase) domain 1"/>
    <property type="match status" value="1"/>
</dbReference>
<dbReference type="InterPro" id="IPR013210">
    <property type="entry name" value="LRR_N_plant-typ"/>
</dbReference>
<dbReference type="FunFam" id="1.10.510.10:FF:000095">
    <property type="entry name" value="protein STRUBBELIG-RECEPTOR FAMILY 8"/>
    <property type="match status" value="1"/>
</dbReference>
<dbReference type="PROSITE" id="PS50011">
    <property type="entry name" value="PROTEIN_KINASE_DOM"/>
    <property type="match status" value="1"/>
</dbReference>
<dbReference type="FunFam" id="3.80.10.10:FF:000234">
    <property type="entry name" value="Probable inactive receptor kinase RLK902"/>
    <property type="match status" value="1"/>
</dbReference>
<dbReference type="Proteomes" id="UP000077755">
    <property type="component" value="Chromosome 8"/>
</dbReference>
<keyword evidence="4 12" id="KW-0812">Transmembrane</keyword>
<reference evidence="16" key="2">
    <citation type="submission" date="2022-03" db="EMBL/GenBank/DDBJ databases">
        <title>Draft title - Genomic analysis of global carrot germplasm unveils the trajectory of domestication and the origin of high carotenoid orange carrot.</title>
        <authorList>
            <person name="Iorizzo M."/>
            <person name="Ellison S."/>
            <person name="Senalik D."/>
            <person name="Macko-Podgorni A."/>
            <person name="Grzebelus D."/>
            <person name="Bostan H."/>
            <person name="Rolling W."/>
            <person name="Curaba J."/>
            <person name="Simon P."/>
        </authorList>
    </citation>
    <scope>NUCLEOTIDE SEQUENCE</scope>
    <source>
        <tissue evidence="16">Leaf</tissue>
    </source>
</reference>
<feature type="binding site" evidence="11">
    <location>
        <position position="390"/>
    </location>
    <ligand>
        <name>ATP</name>
        <dbReference type="ChEBI" id="CHEBI:30616"/>
    </ligand>
</feature>
<keyword evidence="6" id="KW-0677">Repeat</keyword>
<evidence type="ECO:0000256" key="9">
    <source>
        <dbReference type="ARBA" id="ARBA00022989"/>
    </source>
</evidence>
<keyword evidence="5 13" id="KW-0732">Signal</keyword>
<evidence type="ECO:0000256" key="6">
    <source>
        <dbReference type="ARBA" id="ARBA00022737"/>
    </source>
</evidence>
<dbReference type="Pfam" id="PF00560">
    <property type="entry name" value="LRR_1"/>
    <property type="match status" value="3"/>
</dbReference>
<evidence type="ECO:0000256" key="13">
    <source>
        <dbReference type="SAM" id="SignalP"/>
    </source>
</evidence>
<keyword evidence="3" id="KW-0433">Leucine-rich repeat</keyword>
<organism evidence="15">
    <name type="scientific">Daucus carota subsp. sativus</name>
    <name type="common">Carrot</name>
    <dbReference type="NCBI Taxonomy" id="79200"/>
    <lineage>
        <taxon>Eukaryota</taxon>
        <taxon>Viridiplantae</taxon>
        <taxon>Streptophyta</taxon>
        <taxon>Embryophyta</taxon>
        <taxon>Tracheophyta</taxon>
        <taxon>Spermatophyta</taxon>
        <taxon>Magnoliopsida</taxon>
        <taxon>eudicotyledons</taxon>
        <taxon>Gunneridae</taxon>
        <taxon>Pentapetalae</taxon>
        <taxon>asterids</taxon>
        <taxon>campanulids</taxon>
        <taxon>Apiales</taxon>
        <taxon>Apiaceae</taxon>
        <taxon>Apioideae</taxon>
        <taxon>Scandiceae</taxon>
        <taxon>Daucinae</taxon>
        <taxon>Daucus</taxon>
        <taxon>Daucus sect. Daucus</taxon>
    </lineage>
</organism>
<dbReference type="PANTHER" id="PTHR48010">
    <property type="entry name" value="OS05G0588300 PROTEIN"/>
    <property type="match status" value="1"/>
</dbReference>
<dbReference type="InterPro" id="IPR000719">
    <property type="entry name" value="Prot_kinase_dom"/>
</dbReference>
<dbReference type="PROSITE" id="PS00107">
    <property type="entry name" value="PROTEIN_KINASE_ATP"/>
    <property type="match status" value="1"/>
</dbReference>
<keyword evidence="8 11" id="KW-0067">ATP-binding</keyword>
<dbReference type="Pfam" id="PF07714">
    <property type="entry name" value="PK_Tyr_Ser-Thr"/>
    <property type="match status" value="1"/>
</dbReference>
<evidence type="ECO:0000313" key="15">
    <source>
        <dbReference type="EMBL" id="KZM83647.1"/>
    </source>
</evidence>
<dbReference type="InterPro" id="IPR017441">
    <property type="entry name" value="Protein_kinase_ATP_BS"/>
</dbReference>
<dbReference type="KEGG" id="dcr:108199728"/>
<dbReference type="Gramene" id="KZM83647">
    <property type="protein sequence ID" value="KZM83647"/>
    <property type="gene ID" value="DCAR_028931"/>
</dbReference>
<proteinExistence type="predicted"/>
<feature type="transmembrane region" description="Helical" evidence="12">
    <location>
        <begin position="272"/>
        <end position="295"/>
    </location>
</feature>
<dbReference type="AlphaFoldDB" id="A0A175YJW1"/>
<dbReference type="OrthoDB" id="69842at2759"/>
<evidence type="ECO:0000256" key="7">
    <source>
        <dbReference type="ARBA" id="ARBA00022741"/>
    </source>
</evidence>
<evidence type="ECO:0000256" key="1">
    <source>
        <dbReference type="ARBA" id="ARBA00004370"/>
    </source>
</evidence>
<dbReference type="FunFam" id="3.30.200.20:FF:000307">
    <property type="entry name" value="pollen receptor-like kinase 1"/>
    <property type="match status" value="1"/>
</dbReference>
<evidence type="ECO:0000256" key="8">
    <source>
        <dbReference type="ARBA" id="ARBA00022840"/>
    </source>
</evidence>
<protein>
    <recommendedName>
        <fullName evidence="14">Protein kinase domain-containing protein</fullName>
    </recommendedName>
</protein>
<dbReference type="Gene3D" id="3.80.10.10">
    <property type="entry name" value="Ribonuclease Inhibitor"/>
    <property type="match status" value="2"/>
</dbReference>
<dbReference type="Pfam" id="PF08263">
    <property type="entry name" value="LRRNT_2"/>
    <property type="match status" value="1"/>
</dbReference>
<keyword evidence="10 12" id="KW-0472">Membrane</keyword>
<keyword evidence="9 12" id="KW-1133">Transmembrane helix</keyword>
<name>A0A175YJW1_DAUCS</name>
<dbReference type="GO" id="GO:0016020">
    <property type="term" value="C:membrane"/>
    <property type="evidence" value="ECO:0007669"/>
    <property type="project" value="UniProtKB-SubCell"/>
</dbReference>
<sequence length="641" mass="69580">MKLQYVLILHFLVLYVSILGTVADLKSDKEALLDFIAAVPHSRKLNWTSASSVCRSWVGITCSENESGGVLSLRLPGMGLSGPIPANTLGMMKALTIISLRSNGLTGSLPADIVSLPSLRYIYLQKNNFSGDIPSSLSVKLEIIDLSFNSFTGSIPSAVQNLTDLTGLSLQNNFLTGSIPVLKPPKLEHLNLSNNQLNGSVPISLQKFPASSFQGNTWLCGAPLNQCLYLTPSPSPSPSFLQPIPPPTYFPISPTASVPFPKSKRSLSTGSVIAIAVAASAGSLLLFLTIVLYCLKKPNVREGRIISKGKAFIIGRGVKPNTDSGSGVQEAERNKLVFFDDCPHNFNLEDLLRASAEVLGKGSYGTTYKAILEDGTIVVVKRLKDVAIGKKEFEQQMGTIGSIRQHQNVVSLRAYYYSKDEKLLVYDYIPIASLSTLLHGNQDSGITLDWVSRVKVSLGSAKGFAHIHSAAAGKLVHGNIKSSNILLTHDLDGCISDFGLSPLHGSAIIPLKSAGYRAPEVIVTKEATQKSDVYSFGVLLLEILTGKAPVQYPGHDDVVDLPCWVQSIVREEWTAEVFDAELIKYHDIEEEMVKMLEIAMTCVATLPEMRPNMQEVAELIEKIRTQDTTSRHSSEDNKSTP</sequence>
<dbReference type="InterPro" id="IPR001245">
    <property type="entry name" value="Ser-Thr/Tyr_kinase_cat_dom"/>
</dbReference>
<dbReference type="OMA" id="MACTAGP"/>